<keyword evidence="2" id="KW-1185">Reference proteome</keyword>
<dbReference type="EMBL" id="CAJGYO010000010">
    <property type="protein sequence ID" value="CAD6257171.1"/>
    <property type="molecule type" value="Genomic_DNA"/>
</dbReference>
<evidence type="ECO:0000313" key="2">
    <source>
        <dbReference type="Proteomes" id="UP000604825"/>
    </source>
</evidence>
<protein>
    <submittedName>
        <fullName evidence="1">Uncharacterized protein</fullName>
    </submittedName>
</protein>
<reference evidence="1" key="1">
    <citation type="submission" date="2020-10" db="EMBL/GenBank/DDBJ databases">
        <authorList>
            <person name="Han B."/>
            <person name="Lu T."/>
            <person name="Zhao Q."/>
            <person name="Huang X."/>
            <person name="Zhao Y."/>
        </authorList>
    </citation>
    <scope>NUCLEOTIDE SEQUENCE</scope>
</reference>
<accession>A0A811Q936</accession>
<dbReference type="AlphaFoldDB" id="A0A811Q936"/>
<comment type="caution">
    <text evidence="1">The sequence shown here is derived from an EMBL/GenBank/DDBJ whole genome shotgun (WGS) entry which is preliminary data.</text>
</comment>
<name>A0A811Q936_9POAL</name>
<sequence>MAGACPGGRAWLPACRPAPLLGCRSRLRLALEQRERVKYAHRWQMWTATMGREDVRPLRTRATTSLRSVDGWCRPRSGQVLGG</sequence>
<dbReference type="Proteomes" id="UP000604825">
    <property type="component" value="Unassembled WGS sequence"/>
</dbReference>
<proteinExistence type="predicted"/>
<organism evidence="1 2">
    <name type="scientific">Miscanthus lutarioriparius</name>
    <dbReference type="NCBI Taxonomy" id="422564"/>
    <lineage>
        <taxon>Eukaryota</taxon>
        <taxon>Viridiplantae</taxon>
        <taxon>Streptophyta</taxon>
        <taxon>Embryophyta</taxon>
        <taxon>Tracheophyta</taxon>
        <taxon>Spermatophyta</taxon>
        <taxon>Magnoliopsida</taxon>
        <taxon>Liliopsida</taxon>
        <taxon>Poales</taxon>
        <taxon>Poaceae</taxon>
        <taxon>PACMAD clade</taxon>
        <taxon>Panicoideae</taxon>
        <taxon>Andropogonodae</taxon>
        <taxon>Andropogoneae</taxon>
        <taxon>Saccharinae</taxon>
        <taxon>Miscanthus</taxon>
    </lineage>
</organism>
<gene>
    <name evidence="1" type="ORF">NCGR_LOCUS40661</name>
</gene>
<evidence type="ECO:0000313" key="1">
    <source>
        <dbReference type="EMBL" id="CAD6257171.1"/>
    </source>
</evidence>